<protein>
    <recommendedName>
        <fullName evidence="2">Phosphoribosyltransferase domain-containing protein</fullName>
    </recommendedName>
</protein>
<gene>
    <name evidence="4" type="primary">20351406</name>
    <name evidence="3" type="ORF">GGTG_10948</name>
</gene>
<dbReference type="Gene3D" id="3.40.50.300">
    <property type="entry name" value="P-loop containing nucleotide triphosphate hydrolases"/>
    <property type="match status" value="1"/>
</dbReference>
<dbReference type="InterPro" id="IPR029057">
    <property type="entry name" value="PRTase-like"/>
</dbReference>
<reference evidence="4" key="4">
    <citation type="journal article" date="2015" name="G3 (Bethesda)">
        <title>Genome sequences of three phytopathogenic species of the Magnaporthaceae family of fungi.</title>
        <authorList>
            <person name="Okagaki L.H."/>
            <person name="Nunes C.C."/>
            <person name="Sailsbery J."/>
            <person name="Clay B."/>
            <person name="Brown D."/>
            <person name="John T."/>
            <person name="Oh Y."/>
            <person name="Young N."/>
            <person name="Fitzgerald M."/>
            <person name="Haas B.J."/>
            <person name="Zeng Q."/>
            <person name="Young S."/>
            <person name="Adiconis X."/>
            <person name="Fan L."/>
            <person name="Levin J.Z."/>
            <person name="Mitchell T.K."/>
            <person name="Okubara P.A."/>
            <person name="Farman M.L."/>
            <person name="Kohn L.M."/>
            <person name="Birren B."/>
            <person name="Ma L.-J."/>
            <person name="Dean R.A."/>
        </authorList>
    </citation>
    <scope>NUCLEOTIDE SEQUENCE</scope>
    <source>
        <strain evidence="4">R3-111a-1</strain>
    </source>
</reference>
<evidence type="ECO:0000256" key="1">
    <source>
        <dbReference type="SAM" id="MobiDB-lite"/>
    </source>
</evidence>
<evidence type="ECO:0000313" key="5">
    <source>
        <dbReference type="Proteomes" id="UP000006039"/>
    </source>
</evidence>
<dbReference type="Gene3D" id="3.40.50.1000">
    <property type="entry name" value="HAD superfamily/HAD-like"/>
    <property type="match status" value="1"/>
</dbReference>
<dbReference type="EMBL" id="GL385400">
    <property type="protein sequence ID" value="EJT71694.1"/>
    <property type="molecule type" value="Genomic_DNA"/>
</dbReference>
<reference evidence="3" key="2">
    <citation type="submission" date="2010-07" db="EMBL/GenBank/DDBJ databases">
        <authorList>
            <consortium name="The Broad Institute Genome Sequencing Platform"/>
            <consortium name="Broad Institute Genome Sequencing Center for Infectious Disease"/>
            <person name="Ma L.-J."/>
            <person name="Dead R."/>
            <person name="Young S."/>
            <person name="Zeng Q."/>
            <person name="Koehrsen M."/>
            <person name="Alvarado L."/>
            <person name="Berlin A."/>
            <person name="Chapman S.B."/>
            <person name="Chen Z."/>
            <person name="Freedman E."/>
            <person name="Gellesch M."/>
            <person name="Goldberg J."/>
            <person name="Griggs A."/>
            <person name="Gujja S."/>
            <person name="Heilman E.R."/>
            <person name="Heiman D."/>
            <person name="Hepburn T."/>
            <person name="Howarth C."/>
            <person name="Jen D."/>
            <person name="Larson L."/>
            <person name="Mehta T."/>
            <person name="Neiman D."/>
            <person name="Pearson M."/>
            <person name="Roberts A."/>
            <person name="Saif S."/>
            <person name="Shea T."/>
            <person name="Shenoy N."/>
            <person name="Sisk P."/>
            <person name="Stolte C."/>
            <person name="Sykes S."/>
            <person name="Walk T."/>
            <person name="White J."/>
            <person name="Yandava C."/>
            <person name="Haas B."/>
            <person name="Nusbaum C."/>
            <person name="Birren B."/>
        </authorList>
    </citation>
    <scope>NUCLEOTIDE SEQUENCE</scope>
    <source>
        <strain evidence="3">R3-111a-1</strain>
    </source>
</reference>
<dbReference type="EnsemblFungi" id="EJT71694">
    <property type="protein sequence ID" value="EJT71694"/>
    <property type="gene ID" value="GGTG_10948"/>
</dbReference>
<reference evidence="5" key="1">
    <citation type="submission" date="2010-07" db="EMBL/GenBank/DDBJ databases">
        <title>The genome sequence of Gaeumannomyces graminis var. tritici strain R3-111a-1.</title>
        <authorList>
            <consortium name="The Broad Institute Genome Sequencing Platform"/>
            <person name="Ma L.-J."/>
            <person name="Dead R."/>
            <person name="Young S."/>
            <person name="Zeng Q."/>
            <person name="Koehrsen M."/>
            <person name="Alvarado L."/>
            <person name="Berlin A."/>
            <person name="Chapman S.B."/>
            <person name="Chen Z."/>
            <person name="Freedman E."/>
            <person name="Gellesch M."/>
            <person name="Goldberg J."/>
            <person name="Griggs A."/>
            <person name="Gujja S."/>
            <person name="Heilman E.R."/>
            <person name="Heiman D."/>
            <person name="Hepburn T."/>
            <person name="Howarth C."/>
            <person name="Jen D."/>
            <person name="Larson L."/>
            <person name="Mehta T."/>
            <person name="Neiman D."/>
            <person name="Pearson M."/>
            <person name="Roberts A."/>
            <person name="Saif S."/>
            <person name="Shea T."/>
            <person name="Shenoy N."/>
            <person name="Sisk P."/>
            <person name="Stolte C."/>
            <person name="Sykes S."/>
            <person name="Walk T."/>
            <person name="White J."/>
            <person name="Yandava C."/>
            <person name="Haas B."/>
            <person name="Nusbaum C."/>
            <person name="Birren B."/>
        </authorList>
    </citation>
    <scope>NUCLEOTIDE SEQUENCE [LARGE SCALE GENOMIC DNA]</scope>
    <source>
        <strain evidence="5">R3-111a-1</strain>
    </source>
</reference>
<dbReference type="InterPro" id="IPR027417">
    <property type="entry name" value="P-loop_NTPase"/>
</dbReference>
<dbReference type="STRING" id="644352.J3PBS7"/>
<dbReference type="Pfam" id="PF12710">
    <property type="entry name" value="HAD"/>
    <property type="match status" value="1"/>
</dbReference>
<dbReference type="AlphaFoldDB" id="J3PBS7"/>
<dbReference type="OrthoDB" id="5416609at2759"/>
<dbReference type="InterPro" id="IPR036412">
    <property type="entry name" value="HAD-like_sf"/>
</dbReference>
<dbReference type="InterPro" id="IPR023214">
    <property type="entry name" value="HAD_sf"/>
</dbReference>
<organism evidence="3">
    <name type="scientific">Gaeumannomyces tritici (strain R3-111a-1)</name>
    <name type="common">Wheat and barley take-all root rot fungus</name>
    <name type="synonym">Gaeumannomyces graminis var. tritici</name>
    <dbReference type="NCBI Taxonomy" id="644352"/>
    <lineage>
        <taxon>Eukaryota</taxon>
        <taxon>Fungi</taxon>
        <taxon>Dikarya</taxon>
        <taxon>Ascomycota</taxon>
        <taxon>Pezizomycotina</taxon>
        <taxon>Sordariomycetes</taxon>
        <taxon>Sordariomycetidae</taxon>
        <taxon>Magnaporthales</taxon>
        <taxon>Magnaporthaceae</taxon>
        <taxon>Gaeumannomyces</taxon>
    </lineage>
</organism>
<feature type="region of interest" description="Disordered" evidence="1">
    <location>
        <begin position="117"/>
        <end position="136"/>
    </location>
</feature>
<dbReference type="VEuPathDB" id="FungiDB:GGTG_10948"/>
<reference evidence="3" key="3">
    <citation type="submission" date="2010-09" db="EMBL/GenBank/DDBJ databases">
        <title>Annotation of Gaeumannomyces graminis var. tritici R3-111a-1.</title>
        <authorList>
            <consortium name="The Broad Institute Genome Sequencing Platform"/>
            <person name="Ma L.-J."/>
            <person name="Dead R."/>
            <person name="Young S.K."/>
            <person name="Zeng Q."/>
            <person name="Gargeya S."/>
            <person name="Fitzgerald M."/>
            <person name="Haas B."/>
            <person name="Abouelleil A."/>
            <person name="Alvarado L."/>
            <person name="Arachchi H.M."/>
            <person name="Berlin A."/>
            <person name="Brown A."/>
            <person name="Chapman S.B."/>
            <person name="Chen Z."/>
            <person name="Dunbar C."/>
            <person name="Freedman E."/>
            <person name="Gearin G."/>
            <person name="Gellesch M."/>
            <person name="Goldberg J."/>
            <person name="Griggs A."/>
            <person name="Gujja S."/>
            <person name="Heiman D."/>
            <person name="Howarth C."/>
            <person name="Larson L."/>
            <person name="Lui A."/>
            <person name="MacDonald P.J.P."/>
            <person name="Mehta T."/>
            <person name="Montmayeur A."/>
            <person name="Murphy C."/>
            <person name="Neiman D."/>
            <person name="Pearson M."/>
            <person name="Priest M."/>
            <person name="Roberts A."/>
            <person name="Saif S."/>
            <person name="Shea T."/>
            <person name="Shenoy N."/>
            <person name="Sisk P."/>
            <person name="Stolte C."/>
            <person name="Sykes S."/>
            <person name="Yandava C."/>
            <person name="Wortman J."/>
            <person name="Nusbaum C."/>
            <person name="Birren B."/>
        </authorList>
    </citation>
    <scope>NUCLEOTIDE SEQUENCE</scope>
    <source>
        <strain evidence="3">R3-111a-1</strain>
    </source>
</reference>
<dbReference type="eggNOG" id="ENOG502SH5I">
    <property type="taxonomic scope" value="Eukaryota"/>
</dbReference>
<reference evidence="4" key="5">
    <citation type="submission" date="2018-04" db="UniProtKB">
        <authorList>
            <consortium name="EnsemblFungi"/>
        </authorList>
    </citation>
    <scope>IDENTIFICATION</scope>
    <source>
        <strain evidence="4">R3-111a-1</strain>
    </source>
</reference>
<dbReference type="Proteomes" id="UP000006039">
    <property type="component" value="Unassembled WGS sequence"/>
</dbReference>
<dbReference type="RefSeq" id="XP_009227091.1">
    <property type="nucleotide sequence ID" value="XM_009228827.1"/>
</dbReference>
<evidence type="ECO:0000313" key="3">
    <source>
        <dbReference type="EMBL" id="EJT71694.1"/>
    </source>
</evidence>
<dbReference type="Gene3D" id="3.40.50.2020">
    <property type="match status" value="1"/>
</dbReference>
<dbReference type="SUPFAM" id="SSF56784">
    <property type="entry name" value="HAD-like"/>
    <property type="match status" value="1"/>
</dbReference>
<dbReference type="CDD" id="cd06223">
    <property type="entry name" value="PRTases_typeI"/>
    <property type="match status" value="1"/>
</dbReference>
<dbReference type="SUPFAM" id="SSF53271">
    <property type="entry name" value="PRTase-like"/>
    <property type="match status" value="1"/>
</dbReference>
<evidence type="ECO:0000313" key="4">
    <source>
        <dbReference type="EnsemblFungi" id="EJT71694"/>
    </source>
</evidence>
<dbReference type="Pfam" id="PF14681">
    <property type="entry name" value="UPRTase"/>
    <property type="match status" value="1"/>
</dbReference>
<proteinExistence type="predicted"/>
<dbReference type="SUPFAM" id="SSF52540">
    <property type="entry name" value="P-loop containing nucleoside triphosphate hydrolases"/>
    <property type="match status" value="1"/>
</dbReference>
<dbReference type="GeneID" id="20351406"/>
<name>J3PBS7_GAET3</name>
<dbReference type="HOGENOM" id="CLU_012235_1_0_1"/>
<sequence length="838" mass="90477">MAGSLPPLPVVGLYGISGSGKTTLAKALKGLQDLMGTDYTTTPQAPPVPLQVKPYSFREGSELIDSNVPGGLAAFKQLGAAEKEQWRESIIRDVAKHAQLSREPVVVTGHYMFPVEAKDDDDDEAQPPSPSNLLSSLQSVHTKADWESYTHIIYLTVPPETITARCSGDATRARAPLGADALGAWQEAEKRELRRRCREHGVVFTVVDGLRGDLPGRVRVLLEFIRRSECKLDIMGVTGPIGRHPCMKYEKTIPGLYRSHVRVLAFDADRTLSAQDSGGLFWELVAAPVGMAPNDGGGGEQVPVLKQVFGGPLGYSRRAFVQATLLYEEAVEALGGDDDDDDDDNEWFESLCASVASRVEMRPEFLSLLQRAVDDPLVVPLVITCGLRRIWELVLMREGFRPGGTFVDGGEAESETAHVVRLVGAERVEALQPVVDPEHKAEVVRWLAGEAHLGGIVPSRGVGSNICAFGDSAVDIPMLKTAHRAFVVVDRDRQGGAMSKQMEEEIGRYAQPGVLDMVSPGVYCDCANESSFLYRVELPPSKTHGPVTGLSEEQHQQPQLSLPVASLTDPETLSLIFPPHTPETTALRPTVPVHHSTTWAAANLLSTPMRDAGTSGRELQRAHRAAGKYLSMQLLPEVLGLERFAIPHVCKDADADAGNEPARTTTTTTDGYRLPHGDRTLIVALMRGGDPMAQGVFDMLPGATYLHARGPGDVQAKHLHGVVCVLLVDSVVNSGASMLEFVHAIRGLHGTVRIVVVAGVVQANAVEVREEMPAGESGMSGMSGMVEPGLEEPSMRERLAEYGNVQMVALRISTNKFKGVGGTDTGNRLFNTTHLDDC</sequence>
<evidence type="ECO:0000259" key="2">
    <source>
        <dbReference type="Pfam" id="PF14681"/>
    </source>
</evidence>
<dbReference type="InterPro" id="IPR000836">
    <property type="entry name" value="PRTase_dom"/>
</dbReference>
<keyword evidence="5" id="KW-1185">Reference proteome</keyword>
<feature type="domain" description="Phosphoribosyltransferase" evidence="2">
    <location>
        <begin position="601"/>
        <end position="832"/>
    </location>
</feature>
<dbReference type="Pfam" id="PF13207">
    <property type="entry name" value="AAA_17"/>
    <property type="match status" value="1"/>
</dbReference>
<accession>J3PBS7</accession>